<dbReference type="Proteomes" id="UP000187338">
    <property type="component" value="Unassembled WGS sequence"/>
</dbReference>
<name>A0A1L8D066_9THEO</name>
<dbReference type="RefSeq" id="WP_075864753.1">
    <property type="nucleotide sequence ID" value="NZ_BDJL01000009.1"/>
</dbReference>
<dbReference type="STRING" id="661089.ciss_04850"/>
<keyword evidence="2" id="KW-1185">Reference proteome</keyword>
<organism evidence="1 2">
    <name type="scientific">Carboxydothermus islandicus</name>
    <dbReference type="NCBI Taxonomy" id="661089"/>
    <lineage>
        <taxon>Bacteria</taxon>
        <taxon>Bacillati</taxon>
        <taxon>Bacillota</taxon>
        <taxon>Clostridia</taxon>
        <taxon>Thermoanaerobacterales</taxon>
        <taxon>Thermoanaerobacteraceae</taxon>
        <taxon>Carboxydothermus</taxon>
    </lineage>
</organism>
<evidence type="ECO:0000313" key="2">
    <source>
        <dbReference type="Proteomes" id="UP000187338"/>
    </source>
</evidence>
<dbReference type="EMBL" id="BDJL01000009">
    <property type="protein sequence ID" value="GAV24552.1"/>
    <property type="molecule type" value="Genomic_DNA"/>
</dbReference>
<comment type="caution">
    <text evidence="1">The sequence shown here is derived from an EMBL/GenBank/DDBJ whole genome shotgun (WGS) entry which is preliminary data.</text>
</comment>
<dbReference type="PROSITE" id="PS51257">
    <property type="entry name" value="PROKAR_LIPOPROTEIN"/>
    <property type="match status" value="1"/>
</dbReference>
<proteinExistence type="predicted"/>
<reference evidence="2" key="1">
    <citation type="submission" date="2016-12" db="EMBL/GenBank/DDBJ databases">
        <title>Draft Genome Sequences od Carboxydothermus pertinax and islandicus, Hydrogenogenic Carboxydotrophic Bacteria.</title>
        <authorList>
            <person name="Fukuyama Y."/>
            <person name="Ohmae K."/>
            <person name="Yoneda Y."/>
            <person name="Yoshida T."/>
            <person name="Sako Y."/>
        </authorList>
    </citation>
    <scope>NUCLEOTIDE SEQUENCE [LARGE SCALE GENOMIC DNA]</scope>
    <source>
        <strain evidence="2">SET</strain>
    </source>
</reference>
<protein>
    <submittedName>
        <fullName evidence="1">Transcriptional regulator</fullName>
    </submittedName>
</protein>
<dbReference type="AlphaFoldDB" id="A0A1L8D066"/>
<accession>A0A1L8D066</accession>
<sequence length="279" mass="32518">MKKGFLIIIFLLFLFGCSQQKIEYNPSLSLGETSIIRNYFEKAGFRDDLPGEEYKKFAAIYPFGRESKGDTTIYYLWVLGESYSITNGHFQPEGGMSVPVKLTMKKDRVVKVEVPGDGNLYVKDINRLFPKKIAREIFRAYDTGVVKKLIEENHRRAQEYFQRKNSNFVPEKYFKLNLKDIEKSNFIELGYADSQKIITKDLEKLILAYNKASWTLGIPGEADFEVFLKLKDNTEIVFWKQQNLNKAFVAIQRGGFRNLYFTTDKEFIKTLESMAEKYL</sequence>
<evidence type="ECO:0000313" key="1">
    <source>
        <dbReference type="EMBL" id="GAV24552.1"/>
    </source>
</evidence>
<gene>
    <name evidence="1" type="ORF">ciss_04850</name>
</gene>